<dbReference type="InterPro" id="IPR003593">
    <property type="entry name" value="AAA+_ATPase"/>
</dbReference>
<dbReference type="InterPro" id="IPR003439">
    <property type="entry name" value="ABC_transporter-like_ATP-bd"/>
</dbReference>
<dbReference type="Pfam" id="PF00005">
    <property type="entry name" value="ABC_tran"/>
    <property type="match status" value="1"/>
</dbReference>
<dbReference type="InterPro" id="IPR017871">
    <property type="entry name" value="ABC_transporter-like_CS"/>
</dbReference>
<evidence type="ECO:0000256" key="2">
    <source>
        <dbReference type="ARBA" id="ARBA00022592"/>
    </source>
</evidence>
<dbReference type="PANTHER" id="PTHR43423">
    <property type="entry name" value="ABC TRANSPORTER I FAMILY MEMBER 17"/>
    <property type="match status" value="1"/>
</dbReference>
<evidence type="ECO:0000256" key="1">
    <source>
        <dbReference type="ARBA" id="ARBA00022448"/>
    </source>
</evidence>
<keyword evidence="1" id="KW-0813">Transport</keyword>
<dbReference type="CDD" id="cd03260">
    <property type="entry name" value="ABC_PstB_phosphate_transporter"/>
    <property type="match status" value="1"/>
</dbReference>
<feature type="domain" description="ABC transporter" evidence="5">
    <location>
        <begin position="2"/>
        <end position="246"/>
    </location>
</feature>
<dbReference type="PROSITE" id="PS50893">
    <property type="entry name" value="ABC_TRANSPORTER_2"/>
    <property type="match status" value="1"/>
</dbReference>
<evidence type="ECO:0000313" key="6">
    <source>
        <dbReference type="EMBL" id="TLD70568.1"/>
    </source>
</evidence>
<dbReference type="Proteomes" id="UP000306196">
    <property type="component" value="Unassembled WGS sequence"/>
</dbReference>
<dbReference type="EMBL" id="VAUV01000008">
    <property type="protein sequence ID" value="TLD70568.1"/>
    <property type="molecule type" value="Genomic_DNA"/>
</dbReference>
<keyword evidence="3" id="KW-0547">Nucleotide-binding</keyword>
<dbReference type="AlphaFoldDB" id="A0A5R8KE29"/>
<keyword evidence="7" id="KW-1185">Reference proteome</keyword>
<dbReference type="GO" id="GO:0016887">
    <property type="term" value="F:ATP hydrolysis activity"/>
    <property type="evidence" value="ECO:0007669"/>
    <property type="project" value="InterPro"/>
</dbReference>
<dbReference type="InterPro" id="IPR027417">
    <property type="entry name" value="P-loop_NTPase"/>
</dbReference>
<comment type="caution">
    <text evidence="6">The sequence shown here is derived from an EMBL/GenBank/DDBJ whole genome shotgun (WGS) entry which is preliminary data.</text>
</comment>
<dbReference type="OrthoDB" id="187039at2"/>
<dbReference type="PROSITE" id="PS00211">
    <property type="entry name" value="ABC_TRANSPORTER_1"/>
    <property type="match status" value="1"/>
</dbReference>
<keyword evidence="2" id="KW-0592">Phosphate transport</keyword>
<keyword evidence="4 6" id="KW-0067">ATP-binding</keyword>
<dbReference type="GO" id="GO:0035435">
    <property type="term" value="P:phosphate ion transmembrane transport"/>
    <property type="evidence" value="ECO:0007669"/>
    <property type="project" value="InterPro"/>
</dbReference>
<dbReference type="SMART" id="SM00382">
    <property type="entry name" value="AAA"/>
    <property type="match status" value="1"/>
</dbReference>
<dbReference type="SUPFAM" id="SSF52540">
    <property type="entry name" value="P-loop containing nucleoside triphosphate hydrolases"/>
    <property type="match status" value="1"/>
</dbReference>
<dbReference type="InterPro" id="IPR005670">
    <property type="entry name" value="PstB-like"/>
</dbReference>
<dbReference type="GO" id="GO:0005524">
    <property type="term" value="F:ATP binding"/>
    <property type="evidence" value="ECO:0007669"/>
    <property type="project" value="UniProtKB-KW"/>
</dbReference>
<dbReference type="GO" id="GO:0005315">
    <property type="term" value="F:phosphate transmembrane transporter activity"/>
    <property type="evidence" value="ECO:0007669"/>
    <property type="project" value="InterPro"/>
</dbReference>
<evidence type="ECO:0000259" key="5">
    <source>
        <dbReference type="PROSITE" id="PS50893"/>
    </source>
</evidence>
<dbReference type="Gene3D" id="3.40.50.300">
    <property type="entry name" value="P-loop containing nucleotide triphosphate hydrolases"/>
    <property type="match status" value="1"/>
</dbReference>
<proteinExistence type="predicted"/>
<name>A0A5R8KE29_9BACT</name>
<accession>A0A5R8KE29</accession>
<protein>
    <submittedName>
        <fullName evidence="6">ATP-binding cassette domain-containing protein</fullName>
    </submittedName>
</protein>
<gene>
    <name evidence="6" type="ORF">FEM03_12680</name>
</gene>
<evidence type="ECO:0000256" key="4">
    <source>
        <dbReference type="ARBA" id="ARBA00022840"/>
    </source>
</evidence>
<dbReference type="PANTHER" id="PTHR43423:SF1">
    <property type="entry name" value="ABC TRANSPORTER I FAMILY MEMBER 17"/>
    <property type="match status" value="1"/>
</dbReference>
<reference evidence="6 7" key="1">
    <citation type="submission" date="2019-05" db="EMBL/GenBank/DDBJ databases">
        <title>Verrucobacter flavum gen. nov., sp. nov. a new member of the family Verrucomicrobiaceae.</title>
        <authorList>
            <person name="Szuroczki S."/>
            <person name="Abbaszade G."/>
            <person name="Szabo A."/>
            <person name="Felfoldi T."/>
            <person name="Schumann P."/>
            <person name="Boka K."/>
            <person name="Keki Z."/>
            <person name="Toumi M."/>
            <person name="Toth E."/>
        </authorList>
    </citation>
    <scope>NUCLEOTIDE SEQUENCE [LARGE SCALE GENOMIC DNA]</scope>
    <source>
        <strain evidence="6 7">MG-N-17</strain>
    </source>
</reference>
<sequence>MLDVRELGVRAGARELLRGVSFEVVRHEVFGIIGPSGGGKSTLLRAMNRLTDLTGLKVTGDVVLHGSSIFASGTDVDALRARVGMLFQQPVIFPTSIRENVLFGAKRLRRMSRADEEACVERSLREASLWEEVKDRLKAPAMKLSVGQQQRLCLARTLATEPEVILMDEPTSALDPRSTEAIEGLVRRLRETHTIVLVTHNLRQARELADRVAFVGVRDGVGQLLCGGTVSEVLDNTRLTELDEYVCCQ</sequence>
<dbReference type="GO" id="GO:0016020">
    <property type="term" value="C:membrane"/>
    <property type="evidence" value="ECO:0007669"/>
    <property type="project" value="InterPro"/>
</dbReference>
<evidence type="ECO:0000256" key="3">
    <source>
        <dbReference type="ARBA" id="ARBA00022741"/>
    </source>
</evidence>
<evidence type="ECO:0000313" key="7">
    <source>
        <dbReference type="Proteomes" id="UP000306196"/>
    </source>
</evidence>
<organism evidence="6 7">
    <name type="scientific">Phragmitibacter flavus</name>
    <dbReference type="NCBI Taxonomy" id="2576071"/>
    <lineage>
        <taxon>Bacteria</taxon>
        <taxon>Pseudomonadati</taxon>
        <taxon>Verrucomicrobiota</taxon>
        <taxon>Verrucomicrobiia</taxon>
        <taxon>Verrucomicrobiales</taxon>
        <taxon>Verrucomicrobiaceae</taxon>
        <taxon>Phragmitibacter</taxon>
    </lineage>
</organism>